<dbReference type="OrthoDB" id="9757917at2"/>
<reference evidence="1 2" key="1">
    <citation type="journal article" date="2012" name="Stand. Genomic Sci.">
        <title>Complete genome sequencing and analysis of Saprospira grandis str. Lewin, a predatory marine bacterium.</title>
        <authorList>
            <person name="Saw J.H."/>
            <person name="Yuryev A."/>
            <person name="Kanbe M."/>
            <person name="Hou S."/>
            <person name="Young A.G."/>
            <person name="Aizawa S."/>
            <person name="Alam M."/>
        </authorList>
    </citation>
    <scope>NUCLEOTIDE SEQUENCE [LARGE SCALE GENOMIC DNA]</scope>
    <source>
        <strain evidence="1 2">Lewin</strain>
    </source>
</reference>
<keyword evidence="2" id="KW-1185">Reference proteome</keyword>
<evidence type="ECO:0000313" key="2">
    <source>
        <dbReference type="Proteomes" id="UP000007519"/>
    </source>
</evidence>
<evidence type="ECO:0000313" key="1">
    <source>
        <dbReference type="EMBL" id="AFC26781.1"/>
    </source>
</evidence>
<proteinExistence type="predicted"/>
<dbReference type="NCBIfam" id="NF047352">
    <property type="entry name" value="P_loop_sacsin"/>
    <property type="match status" value="1"/>
</dbReference>
<dbReference type="InterPro" id="IPR036890">
    <property type="entry name" value="HATPase_C_sf"/>
</dbReference>
<dbReference type="Pfam" id="PF13589">
    <property type="entry name" value="HATPase_c_3"/>
    <property type="match status" value="1"/>
</dbReference>
<dbReference type="STRING" id="984262.SGRA_4066"/>
<dbReference type="RefSeq" id="WP_015694363.1">
    <property type="nucleotide sequence ID" value="NC_016940.1"/>
</dbReference>
<name>H6L7A9_SAPGL</name>
<dbReference type="KEGG" id="sgn:SGRA_4066"/>
<sequence length="1842" mass="211695">MRRKNVQAFRTDWRKAEGYDMQAWDENFIGSVHEGQQFGFYRMVNGIVDNIKADLSPKLQNAQDEQAIYEFLQNAADSQASDCAVIYDEQYFMVLNNGRAFTDKDLKALLNSFQGTKADKSKAENCGKIGRYGIGFKLAYRLMGKSDGAEELLKDLAGPLLFSWQNASEFEELMAYQKGAYQRTTETTADLPWLLKIILACFPTGLEEEVKDLNYQPQTLFKEAELLELQAFLQRNQEQLSALDLSQGSLFFLKFGPKKHEKLKESLLNIQSGIGYAMNTLKTLNKVVLQDKVIERQSLRFEQFTVLPKTADFERIDPEFAFCPIEIALGFPDDTLEAKRMKQSPSLYQFFPMRNERHNLAYLIHASSFAKITDRTRLDDQGEANIETFKYIAKALQKSLNSKRNKDFEHFLSIYKSLLLSDPSEEYDAELLNQHLYRPNLKYIQQSIPTNKRNFYPKDLVVIKKTALPIDPMQLGIGKEWFYWTEDEHLQREAANSAKLDLKSWGLKELLLQGTPALINSWIESLDEEDYAAFVAELRQIDFDEDFLAQFQYINCFRFSQQGGGEEYLSILDLKEEEQIFLMNAQTLPYKEEIKALGFSVLSFDIQDYAAILEQLQNELDYLSQPKALFQKIAERAAVSTLSAAQKNRLFAFLSSLGQINAEDLRAIPLFANHYQQQLPLAAILPLGQAPNSYLEGFEVLELEDNSQLADYYCSAEGPELYQNIIWAYWEQLTEHPSLMEIDQVQSLYEQSIALYKQASSLPDLAEKKLVFVSATEGFLPAEKVFYHNSLLAVAPRLYPALRTAVRKLMGLELPDPAILDYLNQGPFKIRASSSHKDWRQASRAILVQAESQPLSPKEKQAVYPILNAALHSLELKKLCLFENQLGQRRPLQELLSSEEQFEPFLLPYQIKEEEYMEDLALLLSAEKDLFNKIIHRNWSELIEQEAVLDAPEAFYEMISKYSELANSVKPLIGEKYVFLSKEEGFIGEGIFYHQAMEQVEDYPALVQALESLTPYRCPNKLVLPYLNQRALKTRDAVLGRLLHLEPQQLDKDAVLALQEFLSLAKTPLFKFMYVTAGEGRLYELGRRAKNTPYYLDKSAQKMAAVIKENFGESYKLFPYSLYKEGLDYEGLLLGPKLYKELSRHKNASPELLSAMIVESGNASLQEQVFSKIERIVLKEDRIYDKDSFEHQALQIFRNKDAEHAKIRSKVFVEAIEGGLMKLSSISFAPQTTVSIERDGKYQLDVAAISPKHKKWQALTNKLMEQLVDYEAPNSLRRRCFELEELTLEQLYDLLKGDRVELQNAQQLAVVLLQVKRKERPILARNFWVQLANEEWLPLESLEAFYFNAPDYIHPQACLHPERYADLPEILRMDPESSSRQAFEFAGQYIAFQPYLERNRFFAAPLRALQENEPKAALLRRLLEAVYPLWAEQGDPKQSIEIYFGQKQQLGEKMDLSAYLFSPEYALQEEQLPPLLQEYLGEDADSIPYDAEPDADLPLNRLSFMLALGLQGPQSAVVNLRRYLAEGQGETTSQKQINEVQNSHAPLLPQTVHFLAQKELLFSSQDERIFWLRKLYNSLSESQMKGLALPYIQSAEMGEEGVVLQYALGQTEDWTYCYTPSSELSDFVEKYELPVAKLLGLLAQTNKRLFDKTLKYYPLFQADSREELDRESLEETAQEWAAPHYLKWKEEFKQSIFLLQGAIPYTVYFQEEMVKIVRQGDAVFIDGEIYLNSQADNLEEALFAIAGRQTVSEMALLQLLRYKNELNKKEEVQAVRSETVRELKALEEAAIQSPKLEQLQAIKSSEKEAQLSMSFNLQDLPEELLSQLLSLAQNSQLKVKED</sequence>
<gene>
    <name evidence="1" type="ordered locus">SGRA_4066</name>
</gene>
<dbReference type="SUPFAM" id="SSF55874">
    <property type="entry name" value="ATPase domain of HSP90 chaperone/DNA topoisomerase II/histidine kinase"/>
    <property type="match status" value="1"/>
</dbReference>
<organism evidence="1 2">
    <name type="scientific">Saprospira grandis (strain Lewin)</name>
    <dbReference type="NCBI Taxonomy" id="984262"/>
    <lineage>
        <taxon>Bacteria</taxon>
        <taxon>Pseudomonadati</taxon>
        <taxon>Bacteroidota</taxon>
        <taxon>Saprospiria</taxon>
        <taxon>Saprospirales</taxon>
        <taxon>Saprospiraceae</taxon>
        <taxon>Saprospira</taxon>
    </lineage>
</organism>
<dbReference type="Proteomes" id="UP000007519">
    <property type="component" value="Chromosome"/>
</dbReference>
<accession>H6L7A9</accession>
<protein>
    <submittedName>
        <fullName evidence="1">Uncharacterized protein</fullName>
    </submittedName>
</protein>
<dbReference type="eggNOG" id="ENOG502ZAGQ">
    <property type="taxonomic scope" value="Bacteria"/>
</dbReference>
<dbReference type="HOGENOM" id="CLU_237106_0_0_10"/>
<dbReference type="EMBL" id="CP002831">
    <property type="protein sequence ID" value="AFC26781.1"/>
    <property type="molecule type" value="Genomic_DNA"/>
</dbReference>